<evidence type="ECO:0000313" key="3">
    <source>
        <dbReference type="Proteomes" id="UP001234495"/>
    </source>
</evidence>
<evidence type="ECO:0000313" key="2">
    <source>
        <dbReference type="EMBL" id="MDQ0230227.1"/>
    </source>
</evidence>
<sequence length="50" mass="5385">MRDSCGIRGRREQAFTLRSTKSVGGLPIDVQTGGASTKTKGITMSRMANR</sequence>
<accession>A0ABT9ZEE4</accession>
<feature type="compositionally biased region" description="Polar residues" evidence="1">
    <location>
        <begin position="33"/>
        <end position="50"/>
    </location>
</feature>
<comment type="caution">
    <text evidence="2">The sequence shown here is derived from an EMBL/GenBank/DDBJ whole genome shotgun (WGS) entry which is preliminary data.</text>
</comment>
<dbReference type="EMBL" id="JAUSUD010000005">
    <property type="protein sequence ID" value="MDQ0230227.1"/>
    <property type="molecule type" value="Genomic_DNA"/>
</dbReference>
<evidence type="ECO:0000256" key="1">
    <source>
        <dbReference type="SAM" id="MobiDB-lite"/>
    </source>
</evidence>
<dbReference type="Proteomes" id="UP001234495">
    <property type="component" value="Unassembled WGS sequence"/>
</dbReference>
<dbReference type="RefSeq" id="WP_307339204.1">
    <property type="nucleotide sequence ID" value="NZ_JAUSUD010000005.1"/>
</dbReference>
<proteinExistence type="predicted"/>
<protein>
    <submittedName>
        <fullName evidence="2">Uncharacterized protein</fullName>
    </submittedName>
</protein>
<organism evidence="2 3">
    <name type="scientific">Metabacillus malikii</name>
    <dbReference type="NCBI Taxonomy" id="1504265"/>
    <lineage>
        <taxon>Bacteria</taxon>
        <taxon>Bacillati</taxon>
        <taxon>Bacillota</taxon>
        <taxon>Bacilli</taxon>
        <taxon>Bacillales</taxon>
        <taxon>Bacillaceae</taxon>
        <taxon>Metabacillus</taxon>
    </lineage>
</organism>
<name>A0ABT9ZEE4_9BACI</name>
<keyword evidence="3" id="KW-1185">Reference proteome</keyword>
<feature type="region of interest" description="Disordered" evidence="1">
    <location>
        <begin position="24"/>
        <end position="50"/>
    </location>
</feature>
<reference evidence="2 3" key="1">
    <citation type="submission" date="2023-07" db="EMBL/GenBank/DDBJ databases">
        <title>Genomic Encyclopedia of Type Strains, Phase IV (KMG-IV): sequencing the most valuable type-strain genomes for metagenomic binning, comparative biology and taxonomic classification.</title>
        <authorList>
            <person name="Goeker M."/>
        </authorList>
    </citation>
    <scope>NUCLEOTIDE SEQUENCE [LARGE SCALE GENOMIC DNA]</scope>
    <source>
        <strain evidence="2 3">DSM 29005</strain>
    </source>
</reference>
<gene>
    <name evidence="2" type="ORF">J2S19_001481</name>
</gene>